<sequence length="568" mass="61054">MAAAADQTRPADTDDELKAADASPAAAASTSSQPVAADDDQDIKSKRVTLADLSAKGSALYAHKNYEEAADIFSLASVLQAEMNGELDPDNAEILFHYGRSLFKVGQCKSDVFGCPVAADKRAAEERAAEERAAEERAAEERAADKRAVARSNSPSGKHYPPHFIPPEARIRGKGGKRGSSAVAAQDRQPASVDAQDQQPASVDSKDQQPASVDSKDQQPASVDAQDQQPASVDEAEGAKPHVAKEAAAGADAGAKKPLFQFTGDENFDNSDAEDEDHAADDESQGEEDDDMATAFEILDLARVCYLKKLEKLSLETQSAKGKELEQQDSPMVRHVKERMADTHDCLAEISLENEQYLNAVEDGRVSLQYKMELYPEDSEIVAEAHYKLSLALEFASMTTSGDDGANTKRKVTDQGLRDEAIREMYLAIKSFKLKMQGKEVELATMASPEDNDLARIAIAEMKEVVWDMEQRLVDLRKDPIDVDALSGIPVNQPPSAEAQARADEAAKNATDLTGMVRKKTKDAAPNGKRKVEGLLAAADEAAAVADEDAPASPKKPRLADGDAGDEA</sequence>
<organism evidence="5 6">
    <name type="scientific">Ophiocordyceps sinensis</name>
    <dbReference type="NCBI Taxonomy" id="72228"/>
    <lineage>
        <taxon>Eukaryota</taxon>
        <taxon>Fungi</taxon>
        <taxon>Dikarya</taxon>
        <taxon>Ascomycota</taxon>
        <taxon>Pezizomycotina</taxon>
        <taxon>Sordariomycetes</taxon>
        <taxon>Hypocreomycetidae</taxon>
        <taxon>Hypocreales</taxon>
        <taxon>Ophiocordycipitaceae</taxon>
        <taxon>Ophiocordyceps</taxon>
    </lineage>
</organism>
<feature type="region of interest" description="Disordered" evidence="3">
    <location>
        <begin position="121"/>
        <end position="290"/>
    </location>
</feature>
<keyword evidence="2" id="KW-0802">TPR repeat</keyword>
<gene>
    <name evidence="5" type="ORF">G6O67_008642</name>
</gene>
<evidence type="ECO:0000256" key="3">
    <source>
        <dbReference type="SAM" id="MobiDB-lite"/>
    </source>
</evidence>
<dbReference type="InterPro" id="IPR051730">
    <property type="entry name" value="NASP-like"/>
</dbReference>
<dbReference type="GO" id="GO:0005654">
    <property type="term" value="C:nucleoplasm"/>
    <property type="evidence" value="ECO:0007669"/>
    <property type="project" value="TreeGrafter"/>
</dbReference>
<feature type="compositionally biased region" description="Low complexity" evidence="3">
    <location>
        <begin position="246"/>
        <end position="257"/>
    </location>
</feature>
<dbReference type="SUPFAM" id="SSF48452">
    <property type="entry name" value="TPR-like"/>
    <property type="match status" value="1"/>
</dbReference>
<dbReference type="InterPro" id="IPR019544">
    <property type="entry name" value="Tetratricopeptide_SHNi-TPR_dom"/>
</dbReference>
<dbReference type="AlphaFoldDB" id="A0A8H4LRM0"/>
<protein>
    <recommendedName>
        <fullName evidence="4">Tetratricopeptide SHNi-TPR domain-containing protein</fullName>
    </recommendedName>
</protein>
<feature type="compositionally biased region" description="Basic and acidic residues" evidence="3">
    <location>
        <begin position="121"/>
        <end position="148"/>
    </location>
</feature>
<dbReference type="PANTHER" id="PTHR15081">
    <property type="entry name" value="NUCLEAR AUTOANTIGENIC SPERM PROTEIN NASP -RELATED"/>
    <property type="match status" value="1"/>
</dbReference>
<evidence type="ECO:0000256" key="2">
    <source>
        <dbReference type="ARBA" id="ARBA00022803"/>
    </source>
</evidence>
<feature type="compositionally biased region" description="Low complexity" evidence="3">
    <location>
        <begin position="20"/>
        <end position="36"/>
    </location>
</feature>
<reference evidence="5 6" key="1">
    <citation type="journal article" date="2020" name="Genome Biol. Evol.">
        <title>A new high-quality draft genome assembly of the Chinese cordyceps Ophiocordyceps sinensis.</title>
        <authorList>
            <person name="Shu R."/>
            <person name="Zhang J."/>
            <person name="Meng Q."/>
            <person name="Zhang H."/>
            <person name="Zhou G."/>
            <person name="Li M."/>
            <person name="Wu P."/>
            <person name="Zhao Y."/>
            <person name="Chen C."/>
            <person name="Qin Q."/>
        </authorList>
    </citation>
    <scope>NUCLEOTIDE SEQUENCE [LARGE SCALE GENOMIC DNA]</scope>
    <source>
        <strain evidence="5 6">IOZ07</strain>
    </source>
</reference>
<dbReference type="OrthoDB" id="5587616at2759"/>
<comment type="caution">
    <text evidence="5">The sequence shown here is derived from an EMBL/GenBank/DDBJ whole genome shotgun (WGS) entry which is preliminary data.</text>
</comment>
<dbReference type="EMBL" id="JAAVMX010000012">
    <property type="protein sequence ID" value="KAF4504020.1"/>
    <property type="molecule type" value="Genomic_DNA"/>
</dbReference>
<feature type="compositionally biased region" description="Basic and acidic residues" evidence="3">
    <location>
        <begin position="9"/>
        <end position="19"/>
    </location>
</feature>
<dbReference type="InterPro" id="IPR011990">
    <property type="entry name" value="TPR-like_helical_dom_sf"/>
</dbReference>
<feature type="compositionally biased region" description="Polar residues" evidence="3">
    <location>
        <begin position="195"/>
        <end position="231"/>
    </location>
</feature>
<dbReference type="GO" id="GO:0034080">
    <property type="term" value="P:CENP-A containing chromatin assembly"/>
    <property type="evidence" value="ECO:0007669"/>
    <property type="project" value="TreeGrafter"/>
</dbReference>
<feature type="region of interest" description="Disordered" evidence="3">
    <location>
        <begin position="487"/>
        <end position="568"/>
    </location>
</feature>
<evidence type="ECO:0000313" key="6">
    <source>
        <dbReference type="Proteomes" id="UP000557566"/>
    </source>
</evidence>
<dbReference type="Pfam" id="PF10516">
    <property type="entry name" value="SHNi-TPR"/>
    <property type="match status" value="1"/>
</dbReference>
<accession>A0A8H4LRM0</accession>
<feature type="domain" description="Tetratricopeptide SHNi-TPR" evidence="4">
    <location>
        <begin position="341"/>
        <end position="377"/>
    </location>
</feature>
<evidence type="ECO:0000259" key="4">
    <source>
        <dbReference type="Pfam" id="PF10516"/>
    </source>
</evidence>
<dbReference type="PANTHER" id="PTHR15081:SF1">
    <property type="entry name" value="NUCLEAR AUTOANTIGENIC SPERM PROTEIN"/>
    <property type="match status" value="1"/>
</dbReference>
<evidence type="ECO:0000256" key="1">
    <source>
        <dbReference type="ARBA" id="ARBA00022737"/>
    </source>
</evidence>
<dbReference type="Proteomes" id="UP000557566">
    <property type="component" value="Unassembled WGS sequence"/>
</dbReference>
<dbReference type="GO" id="GO:0042393">
    <property type="term" value="F:histone binding"/>
    <property type="evidence" value="ECO:0007669"/>
    <property type="project" value="TreeGrafter"/>
</dbReference>
<keyword evidence="6" id="KW-1185">Reference proteome</keyword>
<proteinExistence type="predicted"/>
<feature type="region of interest" description="Disordered" evidence="3">
    <location>
        <begin position="1"/>
        <end position="43"/>
    </location>
</feature>
<dbReference type="GO" id="GO:0006335">
    <property type="term" value="P:DNA replication-dependent chromatin assembly"/>
    <property type="evidence" value="ECO:0007669"/>
    <property type="project" value="TreeGrafter"/>
</dbReference>
<name>A0A8H4LRM0_9HYPO</name>
<dbReference type="Gene3D" id="1.25.40.10">
    <property type="entry name" value="Tetratricopeptide repeat domain"/>
    <property type="match status" value="2"/>
</dbReference>
<feature type="compositionally biased region" description="Acidic residues" evidence="3">
    <location>
        <begin position="266"/>
        <end position="290"/>
    </location>
</feature>
<keyword evidence="1" id="KW-0677">Repeat</keyword>
<evidence type="ECO:0000313" key="5">
    <source>
        <dbReference type="EMBL" id="KAF4504020.1"/>
    </source>
</evidence>